<dbReference type="NCBIfam" id="TIGR00524">
    <property type="entry name" value="eIF-2B_rel"/>
    <property type="match status" value="1"/>
</dbReference>
<feature type="binding site" evidence="2">
    <location>
        <begin position="46"/>
        <end position="48"/>
    </location>
    <ligand>
        <name>substrate</name>
    </ligand>
</feature>
<dbReference type="NCBIfam" id="TIGR00512">
    <property type="entry name" value="salvage_mtnA"/>
    <property type="match status" value="1"/>
</dbReference>
<comment type="catalytic activity">
    <reaction evidence="2">
        <text>5-(methylsulfanyl)-alpha-D-ribose 1-phosphate = 5-(methylsulfanyl)-D-ribulose 1-phosphate</text>
        <dbReference type="Rhea" id="RHEA:19989"/>
        <dbReference type="ChEBI" id="CHEBI:58533"/>
        <dbReference type="ChEBI" id="CHEBI:58548"/>
        <dbReference type="EC" id="5.3.1.23"/>
    </reaction>
</comment>
<dbReference type="AlphaFoldDB" id="A0A662DJU2"/>
<dbReference type="Gene3D" id="1.20.120.420">
    <property type="entry name" value="translation initiation factor eif-2b, domain 1"/>
    <property type="match status" value="1"/>
</dbReference>
<comment type="pathway">
    <text evidence="2">Amino-acid biosynthesis; L-methionine biosynthesis via salvage pathway; L-methionine from S-methyl-5-thio-alpha-D-ribose 1-phosphate: step 1/6.</text>
</comment>
<gene>
    <name evidence="2 4" type="primary">mtnA</name>
    <name evidence="4" type="ORF">DRI96_01495</name>
    <name evidence="3" type="ORF">ENG47_02130</name>
</gene>
<feature type="site" description="Transition state stabilizer" evidence="2">
    <location>
        <position position="157"/>
    </location>
</feature>
<feature type="binding site" evidence="2">
    <location>
        <begin position="247"/>
        <end position="248"/>
    </location>
    <ligand>
        <name>substrate</name>
    </ligand>
</feature>
<sequence length="344" mass="38175">MPVSAVEWNEDKIRIVDQTKLPHKFCYIYIDNIKDLREAICSMRIRGAPAIGVAAALGVFLEMQKSKARDYETFKEEMEMVCKYLESSRPTAVNLFWAINRLRKTIEKKTELSPLQLKEELKKEAFCIMKEDRECTKAIGDIGASLIDDGDTVLTHCNAGALATAGYGTALSVIYRAKEQGKRIKVYADETRPLLQGARLTTWELLREGVDVTLICDSMAGMVMKEGKINKVIVGADRVSANGDVANKIGTYSLAVLAKENNIPFYVACPLSTVDFSLKSGDGIPIEIRGEEEVKSFCGKRCAPEGVKVYNPAFDVTPSKYISAIITDRGICYPPYEKTLSELL</sequence>
<keyword evidence="2" id="KW-0028">Amino-acid biosynthesis</keyword>
<dbReference type="Proteomes" id="UP000885660">
    <property type="component" value="Unassembled WGS sequence"/>
</dbReference>
<reference evidence="4 5" key="1">
    <citation type="submission" date="2018-06" db="EMBL/GenBank/DDBJ databases">
        <title>Extensive metabolic versatility and redundancy in microbially diverse, dynamic hydrothermal sediments.</title>
        <authorList>
            <person name="Dombrowski N."/>
            <person name="Teske A."/>
            <person name="Baker B.J."/>
        </authorList>
    </citation>
    <scope>NUCLEOTIDE SEQUENCE [LARGE SCALE GENOMIC DNA]</scope>
    <source>
        <strain evidence="4">B19_G9</strain>
    </source>
</reference>
<dbReference type="InterPro" id="IPR042529">
    <property type="entry name" value="IF_2B-like_C"/>
</dbReference>
<evidence type="ECO:0000256" key="1">
    <source>
        <dbReference type="ARBA" id="ARBA00023235"/>
    </source>
</evidence>
<dbReference type="EMBL" id="QMQB01000039">
    <property type="protein sequence ID" value="RLE14402.1"/>
    <property type="molecule type" value="Genomic_DNA"/>
</dbReference>
<evidence type="ECO:0000313" key="5">
    <source>
        <dbReference type="Proteomes" id="UP000267654"/>
    </source>
</evidence>
<evidence type="ECO:0000313" key="4">
    <source>
        <dbReference type="EMBL" id="RLE14402.1"/>
    </source>
</evidence>
<dbReference type="NCBIfam" id="NF004326">
    <property type="entry name" value="PRK05720.1"/>
    <property type="match status" value="1"/>
</dbReference>
<evidence type="ECO:0000256" key="2">
    <source>
        <dbReference type="HAMAP-Rule" id="MF_01678"/>
    </source>
</evidence>
<dbReference type="Proteomes" id="UP000267654">
    <property type="component" value="Unassembled WGS sequence"/>
</dbReference>
<evidence type="ECO:0000313" key="3">
    <source>
        <dbReference type="EMBL" id="HDN84541.1"/>
    </source>
</evidence>
<dbReference type="GO" id="GO:0046523">
    <property type="term" value="F:S-methyl-5-thioribose-1-phosphate isomerase activity"/>
    <property type="evidence" value="ECO:0007669"/>
    <property type="project" value="UniProtKB-UniRule"/>
</dbReference>
<dbReference type="PANTHER" id="PTHR43475">
    <property type="entry name" value="METHYLTHIORIBOSE-1-PHOSPHATE ISOMERASE"/>
    <property type="match status" value="1"/>
</dbReference>
<accession>A0A662DJU2</accession>
<dbReference type="InterPro" id="IPR037171">
    <property type="entry name" value="NagB/RpiA_transferase-like"/>
</dbReference>
<dbReference type="InterPro" id="IPR011559">
    <property type="entry name" value="Initiation_fac_2B_a/b/d"/>
</dbReference>
<comment type="similarity">
    <text evidence="2">Belongs to the EIF-2B alpha/beta/delta subunits family. MtnA subfamily.</text>
</comment>
<dbReference type="InterPro" id="IPR027363">
    <property type="entry name" value="M1Pi_N"/>
</dbReference>
<feature type="active site" description="Proton donor" evidence="2">
    <location>
        <position position="237"/>
    </location>
</feature>
<name>A0A662DJU2_UNCAE</name>
<dbReference type="Gene3D" id="3.40.50.10470">
    <property type="entry name" value="Translation initiation factor eif-2b, domain 2"/>
    <property type="match status" value="1"/>
</dbReference>
<feature type="binding site" evidence="2">
    <location>
        <position position="196"/>
    </location>
    <ligand>
        <name>substrate</name>
    </ligand>
</feature>
<keyword evidence="2" id="KW-0486">Methionine biosynthesis</keyword>
<reference evidence="3" key="2">
    <citation type="journal article" date="2020" name="mSystems">
        <title>Genome- and Community-Level Interaction Insights into Carbon Utilization and Element Cycling Functions of Hydrothermarchaeota in Hydrothermal Sediment.</title>
        <authorList>
            <person name="Zhou Z."/>
            <person name="Liu Y."/>
            <person name="Xu W."/>
            <person name="Pan J."/>
            <person name="Luo Z.H."/>
            <person name="Li M."/>
        </authorList>
    </citation>
    <scope>NUCLEOTIDE SEQUENCE [LARGE SCALE GENOMIC DNA]</scope>
    <source>
        <strain evidence="3">HyVt-219</strain>
    </source>
</reference>
<dbReference type="InterPro" id="IPR005251">
    <property type="entry name" value="IF-M1Pi"/>
</dbReference>
<dbReference type="PANTHER" id="PTHR43475:SF1">
    <property type="entry name" value="METHYLTHIORIBOSE-1-PHOSPHATE ISOMERASE"/>
    <property type="match status" value="1"/>
</dbReference>
<dbReference type="EMBL" id="DRBC01000121">
    <property type="protein sequence ID" value="HDN84541.1"/>
    <property type="molecule type" value="Genomic_DNA"/>
</dbReference>
<dbReference type="UniPathway" id="UPA00904">
    <property type="reaction ID" value="UER00874"/>
</dbReference>
<dbReference type="SUPFAM" id="SSF100950">
    <property type="entry name" value="NagB/RpiA/CoA transferase-like"/>
    <property type="match status" value="1"/>
</dbReference>
<keyword evidence="1 2" id="KW-0413">Isomerase</keyword>
<dbReference type="EC" id="5.3.1.23" evidence="2"/>
<organism evidence="4 5">
    <name type="scientific">Aerophobetes bacterium</name>
    <dbReference type="NCBI Taxonomy" id="2030807"/>
    <lineage>
        <taxon>Bacteria</taxon>
        <taxon>Candidatus Aerophobota</taxon>
    </lineage>
</organism>
<comment type="function">
    <text evidence="2">Catalyzes the interconversion of methylthioribose-1-phosphate (MTR-1-P) into methylthioribulose-1-phosphate (MTRu-1-P).</text>
</comment>
<comment type="caution">
    <text evidence="4">The sequence shown here is derived from an EMBL/GenBank/DDBJ whole genome shotgun (WGS) entry which is preliminary data.</text>
</comment>
<feature type="binding site" evidence="2">
    <location>
        <position position="89"/>
    </location>
    <ligand>
        <name>substrate</name>
    </ligand>
</feature>
<dbReference type="GO" id="GO:0019509">
    <property type="term" value="P:L-methionine salvage from methylthioadenosine"/>
    <property type="evidence" value="ECO:0007669"/>
    <property type="project" value="UniProtKB-UniRule"/>
</dbReference>
<dbReference type="FunFam" id="3.40.50.10470:FF:000006">
    <property type="entry name" value="Methylthioribose-1-phosphate isomerase"/>
    <property type="match status" value="1"/>
</dbReference>
<dbReference type="HAMAP" id="MF_01678">
    <property type="entry name" value="Salvage_MtnA"/>
    <property type="match status" value="1"/>
</dbReference>
<protein>
    <recommendedName>
        <fullName evidence="2">Methylthioribose-1-phosphate isomerase</fullName>
        <shortName evidence="2">M1Pi</shortName>
        <shortName evidence="2">MTR-1-P isomerase</shortName>
        <ecNumber evidence="2">5.3.1.23</ecNumber>
    </recommendedName>
    <alternativeName>
        <fullName evidence="2">S-methyl-5-thioribose-1-phosphate isomerase</fullName>
    </alternativeName>
</protein>
<dbReference type="Pfam" id="PF01008">
    <property type="entry name" value="IF-2B"/>
    <property type="match status" value="1"/>
</dbReference>
<dbReference type="FunFam" id="1.20.120.420:FF:000003">
    <property type="entry name" value="Methylthioribose-1-phosphate isomerase"/>
    <property type="match status" value="1"/>
</dbReference>
<proteinExistence type="inferred from homology"/>
<dbReference type="InterPro" id="IPR000649">
    <property type="entry name" value="IF-2B-related"/>
</dbReference>